<dbReference type="GO" id="GO:0006631">
    <property type="term" value="P:fatty acid metabolic process"/>
    <property type="evidence" value="ECO:0007669"/>
    <property type="project" value="TreeGrafter"/>
</dbReference>
<gene>
    <name evidence="3" type="ORF">EV195_102250</name>
</gene>
<dbReference type="InterPro" id="IPR042099">
    <property type="entry name" value="ANL_N_sf"/>
</dbReference>
<dbReference type="PANTHER" id="PTHR43201:SF8">
    <property type="entry name" value="ACYL-COA SYNTHETASE FAMILY MEMBER 3"/>
    <property type="match status" value="1"/>
</dbReference>
<keyword evidence="4" id="KW-1185">Reference proteome</keyword>
<dbReference type="EMBL" id="SLXM01000002">
    <property type="protein sequence ID" value="TCP26908.1"/>
    <property type="molecule type" value="Genomic_DNA"/>
</dbReference>
<organism evidence="3 4">
    <name type="scientific">Tenacibaculum skagerrakense</name>
    <dbReference type="NCBI Taxonomy" id="186571"/>
    <lineage>
        <taxon>Bacteria</taxon>
        <taxon>Pseudomonadati</taxon>
        <taxon>Bacteroidota</taxon>
        <taxon>Flavobacteriia</taxon>
        <taxon>Flavobacteriales</taxon>
        <taxon>Flavobacteriaceae</taxon>
        <taxon>Tenacibaculum</taxon>
    </lineage>
</organism>
<comment type="caution">
    <text evidence="3">The sequence shown here is derived from an EMBL/GenBank/DDBJ whole genome shotgun (WGS) entry which is preliminary data.</text>
</comment>
<reference evidence="3 4" key="1">
    <citation type="submission" date="2019-03" db="EMBL/GenBank/DDBJ databases">
        <title>Genomic Encyclopedia of Type Strains, Phase IV (KMG-IV): sequencing the most valuable type-strain genomes for metagenomic binning, comparative biology and taxonomic classification.</title>
        <authorList>
            <person name="Goeker M."/>
        </authorList>
    </citation>
    <scope>NUCLEOTIDE SEQUENCE [LARGE SCALE GENOMIC DNA]</scope>
    <source>
        <strain evidence="3 4">DSM 14836</strain>
    </source>
</reference>
<dbReference type="PROSITE" id="PS00455">
    <property type="entry name" value="AMP_BINDING"/>
    <property type="match status" value="1"/>
</dbReference>
<dbReference type="InterPro" id="IPR020845">
    <property type="entry name" value="AMP-binding_CS"/>
</dbReference>
<dbReference type="Proteomes" id="UP000294564">
    <property type="component" value="Unassembled WGS sequence"/>
</dbReference>
<dbReference type="SUPFAM" id="SSF56801">
    <property type="entry name" value="Acetyl-CoA synthetase-like"/>
    <property type="match status" value="1"/>
</dbReference>
<dbReference type="OrthoDB" id="8870348at2"/>
<keyword evidence="3" id="KW-0436">Ligase</keyword>
<accession>A0A4R2NYU1</accession>
<dbReference type="RefSeq" id="WP_132793764.1">
    <property type="nucleotide sequence ID" value="NZ_SLXM01000002.1"/>
</dbReference>
<evidence type="ECO:0000313" key="4">
    <source>
        <dbReference type="Proteomes" id="UP000294564"/>
    </source>
</evidence>
<evidence type="ECO:0000259" key="2">
    <source>
        <dbReference type="Pfam" id="PF00501"/>
    </source>
</evidence>
<dbReference type="InterPro" id="IPR045851">
    <property type="entry name" value="AMP-bd_C_sf"/>
</dbReference>
<comment type="similarity">
    <text evidence="1">Belongs to the ATP-dependent AMP-binding enzyme family.</text>
</comment>
<protein>
    <submittedName>
        <fullName evidence="3">O-succinylbenzoic acid--CoA ligase</fullName>
    </submittedName>
</protein>
<dbReference type="InterPro" id="IPR000873">
    <property type="entry name" value="AMP-dep_synth/lig_dom"/>
</dbReference>
<proteinExistence type="inferred from homology"/>
<dbReference type="Gene3D" id="3.40.50.12780">
    <property type="entry name" value="N-terminal domain of ligase-like"/>
    <property type="match status" value="1"/>
</dbReference>
<dbReference type="AlphaFoldDB" id="A0A4R2NYU1"/>
<evidence type="ECO:0000256" key="1">
    <source>
        <dbReference type="ARBA" id="ARBA00006432"/>
    </source>
</evidence>
<dbReference type="Pfam" id="PF00501">
    <property type="entry name" value="AMP-binding"/>
    <property type="match status" value="1"/>
</dbReference>
<sequence>MSFLDIHPSFKLNGKSFKSKEELLSYALHVSDSFSTFFKEWFDKKEVLIVNTSGSTGTPKPIQLKKEYMKNSALATGEFFNIKEGASALLCMSTDYIAGKMMLVRAMVLGWDIDVIEPISNPLSVNKKSYVFSAMVPLQLQNSIKEIDRVKLLIVGGGVVSETLQSQIQNIKTKVFATYGMTETITHIAVKKLNHIEERASFYCALPNVEIYIDNRSCLVIKAPKVSDELVITNDVVQLVSENEFEWLGRYDNVINSGGIKLHPEIIEHKLSKVLGKRFFTIGIPDQQLGEKMVLIVEGDESLADENELLNTIKLEESISKYEVPKRVFFVKKFIETETKKIQRTKTLDLIFK</sequence>
<dbReference type="GO" id="GO:0031956">
    <property type="term" value="F:medium-chain fatty acid-CoA ligase activity"/>
    <property type="evidence" value="ECO:0007669"/>
    <property type="project" value="TreeGrafter"/>
</dbReference>
<dbReference type="Gene3D" id="3.30.300.30">
    <property type="match status" value="1"/>
</dbReference>
<name>A0A4R2NYU1_9FLAO</name>
<dbReference type="PANTHER" id="PTHR43201">
    <property type="entry name" value="ACYL-COA SYNTHETASE"/>
    <property type="match status" value="1"/>
</dbReference>
<feature type="domain" description="AMP-dependent synthetase/ligase" evidence="2">
    <location>
        <begin position="47"/>
        <end position="231"/>
    </location>
</feature>
<evidence type="ECO:0000313" key="3">
    <source>
        <dbReference type="EMBL" id="TCP26908.1"/>
    </source>
</evidence>